<dbReference type="Proteomes" id="UP000019140">
    <property type="component" value="Unassembled WGS sequence"/>
</dbReference>
<gene>
    <name evidence="1" type="ORF">ETSY2_44290</name>
</gene>
<reference evidence="1 2" key="1">
    <citation type="journal article" date="2014" name="Nature">
        <title>An environmental bacterial taxon with a large and distinct metabolic repertoire.</title>
        <authorList>
            <person name="Wilson M.C."/>
            <person name="Mori T."/>
            <person name="Ruckert C."/>
            <person name="Uria A.R."/>
            <person name="Helf M.J."/>
            <person name="Takada K."/>
            <person name="Gernert C."/>
            <person name="Steffens U.A."/>
            <person name="Heycke N."/>
            <person name="Schmitt S."/>
            <person name="Rinke C."/>
            <person name="Helfrich E.J."/>
            <person name="Brachmann A.O."/>
            <person name="Gurgui C."/>
            <person name="Wakimoto T."/>
            <person name="Kracht M."/>
            <person name="Crusemann M."/>
            <person name="Hentschel U."/>
            <person name="Abe I."/>
            <person name="Matsunaga S."/>
            <person name="Kalinowski J."/>
            <person name="Takeyama H."/>
            <person name="Piel J."/>
        </authorList>
    </citation>
    <scope>NUCLEOTIDE SEQUENCE [LARGE SCALE GENOMIC DNA]</scope>
    <source>
        <strain evidence="2">TSY2</strain>
    </source>
</reference>
<dbReference type="AlphaFoldDB" id="W4LIT4"/>
<protein>
    <submittedName>
        <fullName evidence="1">Uncharacterized protein</fullName>
    </submittedName>
</protein>
<comment type="caution">
    <text evidence="1">The sequence shown here is derived from an EMBL/GenBank/DDBJ whole genome shotgun (WGS) entry which is preliminary data.</text>
</comment>
<proteinExistence type="predicted"/>
<name>W4LIT4_9BACT</name>
<evidence type="ECO:0000313" key="2">
    <source>
        <dbReference type="Proteomes" id="UP000019140"/>
    </source>
</evidence>
<dbReference type="HOGENOM" id="CLU_3363972_0_0_7"/>
<dbReference type="EMBL" id="AZHX01002035">
    <property type="protein sequence ID" value="ETW97630.1"/>
    <property type="molecule type" value="Genomic_DNA"/>
</dbReference>
<keyword evidence="2" id="KW-1185">Reference proteome</keyword>
<evidence type="ECO:0000313" key="1">
    <source>
        <dbReference type="EMBL" id="ETW97630.1"/>
    </source>
</evidence>
<organism evidence="1 2">
    <name type="scientific">Candidatus Entotheonella gemina</name>
    <dbReference type="NCBI Taxonomy" id="1429439"/>
    <lineage>
        <taxon>Bacteria</taxon>
        <taxon>Pseudomonadati</taxon>
        <taxon>Nitrospinota/Tectimicrobiota group</taxon>
        <taxon>Candidatus Tectimicrobiota</taxon>
        <taxon>Candidatus Entotheonellia</taxon>
        <taxon>Candidatus Entotheonellales</taxon>
        <taxon>Candidatus Entotheonellaceae</taxon>
        <taxon>Candidatus Entotheonella</taxon>
    </lineage>
</organism>
<sequence length="35" mass="3894">MMWTSLIMATGAIVCMWIVDAKARGPRRGRVKDTA</sequence>
<accession>W4LIT4</accession>